<organism evidence="1">
    <name type="scientific">marine sediment metagenome</name>
    <dbReference type="NCBI Taxonomy" id="412755"/>
    <lineage>
        <taxon>unclassified sequences</taxon>
        <taxon>metagenomes</taxon>
        <taxon>ecological metagenomes</taxon>
    </lineage>
</organism>
<name>A0A0F9DN45_9ZZZZ</name>
<evidence type="ECO:0000313" key="1">
    <source>
        <dbReference type="EMBL" id="KKL63158.1"/>
    </source>
</evidence>
<dbReference type="AlphaFoldDB" id="A0A0F9DN45"/>
<proteinExistence type="predicted"/>
<protein>
    <recommendedName>
        <fullName evidence="2">Antitoxin</fullName>
    </recommendedName>
</protein>
<accession>A0A0F9DN45</accession>
<evidence type="ECO:0008006" key="2">
    <source>
        <dbReference type="Google" id="ProtNLM"/>
    </source>
</evidence>
<gene>
    <name evidence="1" type="ORF">LCGC14_2177920</name>
</gene>
<reference evidence="1" key="1">
    <citation type="journal article" date="2015" name="Nature">
        <title>Complex archaea that bridge the gap between prokaryotes and eukaryotes.</title>
        <authorList>
            <person name="Spang A."/>
            <person name="Saw J.H."/>
            <person name="Jorgensen S.L."/>
            <person name="Zaremba-Niedzwiedzka K."/>
            <person name="Martijn J."/>
            <person name="Lind A.E."/>
            <person name="van Eijk R."/>
            <person name="Schleper C."/>
            <person name="Guy L."/>
            <person name="Ettema T.J."/>
        </authorList>
    </citation>
    <scope>NUCLEOTIDE SEQUENCE</scope>
</reference>
<comment type="caution">
    <text evidence="1">The sequence shown here is derived from an EMBL/GenBank/DDBJ whole genome shotgun (WGS) entry which is preliminary data.</text>
</comment>
<sequence length="96" mass="11351">MRKKKEIKYDAEYYDNVDLLGIIVEEDVDISLDDTLRDAILHKKRRKPMKNISIKMDPFILIGIKKIATQKGIPYQNLIRLWVTEEMKKELNLDSC</sequence>
<dbReference type="EMBL" id="LAZR01028263">
    <property type="protein sequence ID" value="KKL63158.1"/>
    <property type="molecule type" value="Genomic_DNA"/>
</dbReference>